<dbReference type="AlphaFoldDB" id="A0AA38GQF7"/>
<organism evidence="2 3">
    <name type="scientific">Taxus chinensis</name>
    <name type="common">Chinese yew</name>
    <name type="synonym">Taxus wallichiana var. chinensis</name>
    <dbReference type="NCBI Taxonomy" id="29808"/>
    <lineage>
        <taxon>Eukaryota</taxon>
        <taxon>Viridiplantae</taxon>
        <taxon>Streptophyta</taxon>
        <taxon>Embryophyta</taxon>
        <taxon>Tracheophyta</taxon>
        <taxon>Spermatophyta</taxon>
        <taxon>Pinopsida</taxon>
        <taxon>Pinidae</taxon>
        <taxon>Conifers II</taxon>
        <taxon>Cupressales</taxon>
        <taxon>Taxaceae</taxon>
        <taxon>Taxus</taxon>
    </lineage>
</organism>
<reference evidence="2 3" key="1">
    <citation type="journal article" date="2021" name="Nat. Plants">
        <title>The Taxus genome provides insights into paclitaxel biosynthesis.</title>
        <authorList>
            <person name="Xiong X."/>
            <person name="Gou J."/>
            <person name="Liao Q."/>
            <person name="Li Y."/>
            <person name="Zhou Q."/>
            <person name="Bi G."/>
            <person name="Li C."/>
            <person name="Du R."/>
            <person name="Wang X."/>
            <person name="Sun T."/>
            <person name="Guo L."/>
            <person name="Liang H."/>
            <person name="Lu P."/>
            <person name="Wu Y."/>
            <person name="Zhang Z."/>
            <person name="Ro D.K."/>
            <person name="Shang Y."/>
            <person name="Huang S."/>
            <person name="Yan J."/>
        </authorList>
    </citation>
    <scope>NUCLEOTIDE SEQUENCE [LARGE SCALE GENOMIC DNA]</scope>
    <source>
        <strain evidence="2">Ta-2019</strain>
    </source>
</reference>
<protein>
    <submittedName>
        <fullName evidence="2">Uncharacterized protein</fullName>
    </submittedName>
</protein>
<proteinExistence type="predicted"/>
<evidence type="ECO:0000313" key="2">
    <source>
        <dbReference type="EMBL" id="KAH9326756.1"/>
    </source>
</evidence>
<gene>
    <name evidence="2" type="ORF">KI387_006934</name>
</gene>
<feature type="non-terminal residue" evidence="2">
    <location>
        <position position="1"/>
    </location>
</feature>
<dbReference type="Proteomes" id="UP000824469">
    <property type="component" value="Unassembled WGS sequence"/>
</dbReference>
<name>A0AA38GQF7_TAXCH</name>
<keyword evidence="1" id="KW-0175">Coiled coil</keyword>
<keyword evidence="3" id="KW-1185">Reference proteome</keyword>
<evidence type="ECO:0000313" key="3">
    <source>
        <dbReference type="Proteomes" id="UP000824469"/>
    </source>
</evidence>
<sequence>IATQTAGVSYDHCVDQDKVTSMLLASDEAEVKDFREKNKGNRDEREKILAKVEKKSEAIEILRVSIKTRLKELYKVITRKMDALEDHAKELETLVETINTKGEGLTFDE</sequence>
<comment type="caution">
    <text evidence="2">The sequence shown here is derived from an EMBL/GenBank/DDBJ whole genome shotgun (WGS) entry which is preliminary data.</text>
</comment>
<feature type="coiled-coil region" evidence="1">
    <location>
        <begin position="67"/>
        <end position="101"/>
    </location>
</feature>
<feature type="non-terminal residue" evidence="2">
    <location>
        <position position="109"/>
    </location>
</feature>
<evidence type="ECO:0000256" key="1">
    <source>
        <dbReference type="SAM" id="Coils"/>
    </source>
</evidence>
<accession>A0AA38GQF7</accession>
<dbReference type="EMBL" id="JAHRHJ020000002">
    <property type="protein sequence ID" value="KAH9326756.1"/>
    <property type="molecule type" value="Genomic_DNA"/>
</dbReference>